<dbReference type="InterPro" id="IPR001240">
    <property type="entry name" value="PRAI_dom"/>
</dbReference>
<dbReference type="RefSeq" id="WP_004030188.1">
    <property type="nucleotide sequence ID" value="NZ_AMPO01000003.1"/>
</dbReference>
<proteinExistence type="inferred from homology"/>
<evidence type="ECO:0000256" key="2">
    <source>
        <dbReference type="ARBA" id="ARBA00004664"/>
    </source>
</evidence>
<comment type="catalytic activity">
    <reaction evidence="1 8">
        <text>N-(5-phospho-beta-D-ribosyl)anthranilate = 1-(2-carboxyphenylamino)-1-deoxy-D-ribulose 5-phosphate</text>
        <dbReference type="Rhea" id="RHEA:21540"/>
        <dbReference type="ChEBI" id="CHEBI:18277"/>
        <dbReference type="ChEBI" id="CHEBI:58613"/>
        <dbReference type="EC" id="5.3.1.24"/>
    </reaction>
</comment>
<dbReference type="SUPFAM" id="SSF51366">
    <property type="entry name" value="Ribulose-phoshate binding barrel"/>
    <property type="match status" value="1"/>
</dbReference>
<dbReference type="GO" id="GO:0004640">
    <property type="term" value="F:phosphoribosylanthranilate isomerase activity"/>
    <property type="evidence" value="ECO:0007669"/>
    <property type="project" value="UniProtKB-UniRule"/>
</dbReference>
<dbReference type="CDD" id="cd00405">
    <property type="entry name" value="PRAI"/>
    <property type="match status" value="1"/>
</dbReference>
<evidence type="ECO:0000256" key="7">
    <source>
        <dbReference type="ARBA" id="ARBA00023235"/>
    </source>
</evidence>
<name>K2QDU5_METFP</name>
<evidence type="ECO:0000313" key="10">
    <source>
        <dbReference type="EMBL" id="EKF86231.1"/>
    </source>
</evidence>
<dbReference type="EMBL" id="AMPO01000003">
    <property type="protein sequence ID" value="EKF86231.1"/>
    <property type="molecule type" value="Genomic_DNA"/>
</dbReference>
<organism evidence="10 11">
    <name type="scientific">Methanobacterium formicicum (strain DSM 3637 / PP1)</name>
    <dbReference type="NCBI Taxonomy" id="1204725"/>
    <lineage>
        <taxon>Archaea</taxon>
        <taxon>Methanobacteriati</taxon>
        <taxon>Methanobacteriota</taxon>
        <taxon>Methanomada group</taxon>
        <taxon>Methanobacteria</taxon>
        <taxon>Methanobacteriales</taxon>
        <taxon>Methanobacteriaceae</taxon>
        <taxon>Methanobacterium</taxon>
    </lineage>
</organism>
<dbReference type="Pfam" id="PF00697">
    <property type="entry name" value="PRAI"/>
    <property type="match status" value="2"/>
</dbReference>
<evidence type="ECO:0000256" key="3">
    <source>
        <dbReference type="ARBA" id="ARBA00007571"/>
    </source>
</evidence>
<evidence type="ECO:0000256" key="1">
    <source>
        <dbReference type="ARBA" id="ARBA00001164"/>
    </source>
</evidence>
<dbReference type="PANTHER" id="PTHR42894">
    <property type="entry name" value="N-(5'-PHOSPHORIBOSYL)ANTHRANILATE ISOMERASE"/>
    <property type="match status" value="1"/>
</dbReference>
<evidence type="ECO:0000256" key="8">
    <source>
        <dbReference type="HAMAP-Rule" id="MF_00135"/>
    </source>
</evidence>
<gene>
    <name evidence="8" type="primary">trpF</name>
    <name evidence="10" type="ORF">A994_04725</name>
</gene>
<keyword evidence="7 8" id="KW-0413">Isomerase</keyword>
<evidence type="ECO:0000313" key="11">
    <source>
        <dbReference type="Proteomes" id="UP000007360"/>
    </source>
</evidence>
<protein>
    <recommendedName>
        <fullName evidence="8">N-(5'-phosphoribosyl)anthranilate isomerase</fullName>
        <shortName evidence="8">PRAI</shortName>
        <ecNumber evidence="8">5.3.1.24</ecNumber>
    </recommendedName>
</protein>
<dbReference type="EC" id="5.3.1.24" evidence="8"/>
<dbReference type="PATRIC" id="fig|1204725.3.peg.947"/>
<comment type="similarity">
    <text evidence="3 8">Belongs to the TrpF family.</text>
</comment>
<accession>K2QDU5</accession>
<feature type="domain" description="N-(5'phosphoribosyl) anthranilate isomerase (PRAI)" evidence="9">
    <location>
        <begin position="125"/>
        <end position="241"/>
    </location>
</feature>
<dbReference type="GO" id="GO:0000162">
    <property type="term" value="P:L-tryptophan biosynthetic process"/>
    <property type="evidence" value="ECO:0007669"/>
    <property type="project" value="UniProtKB-UniRule"/>
</dbReference>
<comment type="caution">
    <text evidence="10">The sequence shown here is derived from an EMBL/GenBank/DDBJ whole genome shotgun (WGS) entry which is preliminary data.</text>
</comment>
<dbReference type="AlphaFoldDB" id="K2QDU5"/>
<dbReference type="PANTHER" id="PTHR42894:SF1">
    <property type="entry name" value="N-(5'-PHOSPHORIBOSYL)ANTHRANILATE ISOMERASE"/>
    <property type="match status" value="1"/>
</dbReference>
<feature type="domain" description="N-(5'phosphoribosyl) anthranilate isomerase (PRAI)" evidence="9">
    <location>
        <begin position="3"/>
        <end position="94"/>
    </location>
</feature>
<evidence type="ECO:0000256" key="4">
    <source>
        <dbReference type="ARBA" id="ARBA00022605"/>
    </source>
</evidence>
<dbReference type="HAMAP" id="MF_00135">
    <property type="entry name" value="PRAI"/>
    <property type="match status" value="1"/>
</dbReference>
<dbReference type="OrthoDB" id="27513at2157"/>
<dbReference type="InterPro" id="IPR011060">
    <property type="entry name" value="RibuloseP-bd_barrel"/>
</dbReference>
<keyword evidence="6 8" id="KW-0057">Aromatic amino acid biosynthesis</keyword>
<evidence type="ECO:0000259" key="9">
    <source>
        <dbReference type="Pfam" id="PF00697"/>
    </source>
</evidence>
<dbReference type="UniPathway" id="UPA00035">
    <property type="reaction ID" value="UER00042"/>
</dbReference>
<sequence>MNIKICGIRRKEDLSTCLKAGADLIGFINIKRSKRMVKIEEIIDLTSFIDDKKKAVLVIEPKNMADAKERIDKTGLKNIQLHSLSACEIDRLKKYYQLTSATEENQQIRKEHPKDKQLIEDNNGDLTVTRAIGLSKVMYPEKIKEIQDFASVCDYILFDYEVKGKTGGTGRRIPTKTAIEAAKIAKDSNPNLKLFLAGGMDKKRIQTESEILEKFFDFVDVNSGVEDEPGVKNSAKIMELMKIKD</sequence>
<keyword evidence="11" id="KW-1185">Reference proteome</keyword>
<dbReference type="InterPro" id="IPR013785">
    <property type="entry name" value="Aldolase_TIM"/>
</dbReference>
<keyword evidence="5 8" id="KW-0822">Tryptophan biosynthesis</keyword>
<dbReference type="Proteomes" id="UP000007360">
    <property type="component" value="Unassembled WGS sequence"/>
</dbReference>
<evidence type="ECO:0000256" key="5">
    <source>
        <dbReference type="ARBA" id="ARBA00022822"/>
    </source>
</evidence>
<dbReference type="InterPro" id="IPR044643">
    <property type="entry name" value="TrpF_fam"/>
</dbReference>
<dbReference type="Gene3D" id="3.20.20.70">
    <property type="entry name" value="Aldolase class I"/>
    <property type="match status" value="1"/>
</dbReference>
<comment type="pathway">
    <text evidence="2 8">Amino-acid biosynthesis; L-tryptophan biosynthesis; L-tryptophan from chorismate: step 3/5.</text>
</comment>
<keyword evidence="4 8" id="KW-0028">Amino-acid biosynthesis</keyword>
<reference evidence="10 11" key="1">
    <citation type="journal article" date="2012" name="J. Bacteriol.">
        <title>Draft genome sequence of Methanobacterium formicicum DSM 3637, an archaebacterium isolated from the methane producer amoeba Pelomyxa palustris.</title>
        <authorList>
            <person name="Gutierrez G."/>
        </authorList>
    </citation>
    <scope>NUCLEOTIDE SEQUENCE [LARGE SCALE GENOMIC DNA]</scope>
    <source>
        <strain evidence="11">DSM 3637 / PP1</strain>
    </source>
</reference>
<evidence type="ECO:0000256" key="6">
    <source>
        <dbReference type="ARBA" id="ARBA00023141"/>
    </source>
</evidence>